<proteinExistence type="predicted"/>
<organism evidence="1 2">
    <name type="scientific">Teredinibacter turnerae (strain ATCC 39867 / T7901)</name>
    <dbReference type="NCBI Taxonomy" id="377629"/>
    <lineage>
        <taxon>Bacteria</taxon>
        <taxon>Pseudomonadati</taxon>
        <taxon>Pseudomonadota</taxon>
        <taxon>Gammaproteobacteria</taxon>
        <taxon>Cellvibrionales</taxon>
        <taxon>Cellvibrionaceae</taxon>
        <taxon>Teredinibacter</taxon>
    </lineage>
</organism>
<keyword evidence="2" id="KW-1185">Reference proteome</keyword>
<protein>
    <submittedName>
        <fullName evidence="1">Uncharacterized protein</fullName>
    </submittedName>
</protein>
<evidence type="ECO:0000313" key="2">
    <source>
        <dbReference type="Proteomes" id="UP000009080"/>
    </source>
</evidence>
<dbReference type="HOGENOM" id="CLU_3259031_0_0_6"/>
<reference evidence="1 2" key="1">
    <citation type="journal article" date="2009" name="PLoS ONE">
        <title>The complete genome of Teredinibacter turnerae T7901: an intracellular endosymbiont of marine wood-boring bivalves (shipworms).</title>
        <authorList>
            <person name="Yang J.C."/>
            <person name="Madupu R."/>
            <person name="Durkin A.S."/>
            <person name="Ekborg N.A."/>
            <person name="Pedamallu C.S."/>
            <person name="Hostetler J.B."/>
            <person name="Radune D."/>
            <person name="Toms B.S."/>
            <person name="Henrissat B."/>
            <person name="Coutinho P.M."/>
            <person name="Schwarz S."/>
            <person name="Field L."/>
            <person name="Trindade-Silva A.E."/>
            <person name="Soares C.A.G."/>
            <person name="Elshahawi S."/>
            <person name="Hanora A."/>
            <person name="Schmidt E.W."/>
            <person name="Haygood M.G."/>
            <person name="Posfai J."/>
            <person name="Benner J."/>
            <person name="Madinger C."/>
            <person name="Nove J."/>
            <person name="Anton B."/>
            <person name="Chaudhary K."/>
            <person name="Foster J."/>
            <person name="Holman A."/>
            <person name="Kumar S."/>
            <person name="Lessard P.A."/>
            <person name="Luyten Y.A."/>
            <person name="Slatko B."/>
            <person name="Wood N."/>
            <person name="Wu B."/>
            <person name="Teplitski M."/>
            <person name="Mougous J.D."/>
            <person name="Ward N."/>
            <person name="Eisen J.A."/>
            <person name="Badger J.H."/>
            <person name="Distel D.L."/>
        </authorList>
    </citation>
    <scope>NUCLEOTIDE SEQUENCE [LARGE SCALE GENOMIC DNA]</scope>
    <source>
        <strain evidence="2">ATCC 39867 / T7901</strain>
    </source>
</reference>
<name>C5BQW9_TERTT</name>
<accession>C5BQW9</accession>
<sequence>MPPFLQQNWSETLAALPAQRNRIPLNTGPGKATPPQFAIFYR</sequence>
<dbReference type="STRING" id="377629.TERTU_1037"/>
<evidence type="ECO:0000313" key="1">
    <source>
        <dbReference type="EMBL" id="ACR10767.1"/>
    </source>
</evidence>
<dbReference type="AlphaFoldDB" id="C5BQW9"/>
<dbReference type="KEGG" id="ttu:TERTU_1037"/>
<dbReference type="Proteomes" id="UP000009080">
    <property type="component" value="Chromosome"/>
</dbReference>
<gene>
    <name evidence="1" type="ordered locus">TERTU_1037</name>
</gene>
<dbReference type="EMBL" id="CP001614">
    <property type="protein sequence ID" value="ACR10767.1"/>
    <property type="molecule type" value="Genomic_DNA"/>
</dbReference>